<feature type="binding site" evidence="2">
    <location>
        <position position="25"/>
    </location>
    <ligand>
        <name>Mg(2+)</name>
        <dbReference type="ChEBI" id="CHEBI:18420"/>
    </ligand>
</feature>
<dbReference type="GO" id="GO:0016094">
    <property type="term" value="P:polyprenol biosynthetic process"/>
    <property type="evidence" value="ECO:0007669"/>
    <property type="project" value="TreeGrafter"/>
</dbReference>
<dbReference type="GO" id="GO:0000287">
    <property type="term" value="F:magnesium ion binding"/>
    <property type="evidence" value="ECO:0007669"/>
    <property type="project" value="UniProtKB-UniRule"/>
</dbReference>
<organism evidence="3 4">
    <name type="scientific">Riesia pediculicola (strain USDA)</name>
    <dbReference type="NCBI Taxonomy" id="515618"/>
    <lineage>
        <taxon>Bacteria</taxon>
        <taxon>Pseudomonadati</taxon>
        <taxon>Pseudomonadota</taxon>
        <taxon>Gammaproteobacteria</taxon>
        <taxon>Enterobacterales</taxon>
        <taxon>Enterobacteriaceae</taxon>
        <taxon>Candidatus Riesia</taxon>
    </lineage>
</organism>
<comment type="caution">
    <text evidence="2">Lacks conserved residue(s) required for the propagation of feature annotation.</text>
</comment>
<evidence type="ECO:0000313" key="3">
    <source>
        <dbReference type="EMBL" id="ADD79924.1"/>
    </source>
</evidence>
<dbReference type="GO" id="GO:0005829">
    <property type="term" value="C:cytosol"/>
    <property type="evidence" value="ECO:0007669"/>
    <property type="project" value="TreeGrafter"/>
</dbReference>
<evidence type="ECO:0000256" key="2">
    <source>
        <dbReference type="HAMAP-Rule" id="MF_01139"/>
    </source>
</evidence>
<accession>D4G8E4</accession>
<feature type="binding site" evidence="2">
    <location>
        <begin position="200"/>
        <end position="202"/>
    </location>
    <ligand>
        <name>substrate</name>
    </ligand>
</feature>
<feature type="binding site" evidence="2">
    <location>
        <position position="74"/>
    </location>
    <ligand>
        <name>substrate</name>
    </ligand>
</feature>
<dbReference type="EMBL" id="CP001085">
    <property type="protein sequence ID" value="ADD79924.1"/>
    <property type="molecule type" value="Genomic_DNA"/>
</dbReference>
<comment type="function">
    <text evidence="2">Catalyzes the sequential condensation of isopentenyl diphosphate (IPP) with (2E,6E)-farnesyl diphosphate (E,E-FPP) to yield (2Z,6Z,10Z,14Z,18Z,22Z,26Z,30Z,34E,38E)-undecaprenyl diphosphate (di-trans,octa-cis-UPP). UPP is the precursor of glycosyl carrier lipid in the biosynthesis of bacterial cell wall polysaccharide components such as peptidoglycan and lipopolysaccharide.</text>
</comment>
<comment type="catalytic activity">
    <reaction evidence="2">
        <text>8 isopentenyl diphosphate + (2E,6E)-farnesyl diphosphate = di-trans,octa-cis-undecaprenyl diphosphate + 8 diphosphate</text>
        <dbReference type="Rhea" id="RHEA:27551"/>
        <dbReference type="ChEBI" id="CHEBI:33019"/>
        <dbReference type="ChEBI" id="CHEBI:58405"/>
        <dbReference type="ChEBI" id="CHEBI:128769"/>
        <dbReference type="ChEBI" id="CHEBI:175763"/>
        <dbReference type="EC" id="2.5.1.31"/>
    </reaction>
</comment>
<gene>
    <name evidence="2 3" type="primary">uppS</name>
    <name evidence="3" type="ordered locus">RIEPE_0356</name>
</gene>
<feature type="binding site" evidence="2">
    <location>
        <begin position="70"/>
        <end position="72"/>
    </location>
    <ligand>
        <name>substrate</name>
    </ligand>
</feature>
<feature type="binding site" evidence="2">
    <location>
        <position position="30"/>
    </location>
    <ligand>
        <name>substrate</name>
    </ligand>
</feature>
<feature type="binding site" evidence="2">
    <location>
        <position position="42"/>
    </location>
    <ligand>
        <name>substrate</name>
    </ligand>
</feature>
<feature type="binding site" evidence="2">
    <location>
        <begin position="26"/>
        <end position="29"/>
    </location>
    <ligand>
        <name>substrate</name>
    </ligand>
</feature>
<keyword evidence="4" id="KW-1185">Reference proteome</keyword>
<feature type="binding site" evidence="2">
    <location>
        <position position="194"/>
    </location>
    <ligand>
        <name>substrate</name>
    </ligand>
</feature>
<dbReference type="FunFam" id="3.40.1180.10:FF:000001">
    <property type="entry name" value="(2E,6E)-farnesyl-diphosphate-specific ditrans,polycis-undecaprenyl-diphosphate synthase"/>
    <property type="match status" value="1"/>
</dbReference>
<feature type="binding site" evidence="2">
    <location>
        <position position="213"/>
    </location>
    <ligand>
        <name>Mg(2+)</name>
        <dbReference type="ChEBI" id="CHEBI:18420"/>
    </ligand>
</feature>
<keyword evidence="1 2" id="KW-0808">Transferase</keyword>
<keyword evidence="2" id="KW-0573">Peptidoglycan synthesis</keyword>
<dbReference type="GO" id="GO:0071555">
    <property type="term" value="P:cell wall organization"/>
    <property type="evidence" value="ECO:0007669"/>
    <property type="project" value="UniProtKB-KW"/>
</dbReference>
<dbReference type="eggNOG" id="COG0020">
    <property type="taxonomic scope" value="Bacteria"/>
</dbReference>
<dbReference type="Pfam" id="PF01255">
    <property type="entry name" value="Prenyltransf"/>
    <property type="match status" value="1"/>
</dbReference>
<dbReference type="CDD" id="cd00475">
    <property type="entry name" value="Cis_IPPS"/>
    <property type="match status" value="1"/>
</dbReference>
<reference evidence="3" key="1">
    <citation type="submission" date="2008-05" db="EMBL/GenBank/DDBJ databases">
        <title>Genome sequence of Riesia pediculicola USDA.</title>
        <authorList>
            <person name="Kirkness E.F."/>
        </authorList>
    </citation>
    <scope>NUCLEOTIDE SEQUENCE [LARGE SCALE GENOMIC DNA]</scope>
    <source>
        <strain evidence="3">USDA</strain>
    </source>
</reference>
<dbReference type="OrthoDB" id="4191603at2"/>
<dbReference type="NCBIfam" id="TIGR00055">
    <property type="entry name" value="uppS"/>
    <property type="match status" value="1"/>
</dbReference>
<protein>
    <recommendedName>
        <fullName evidence="2">Ditrans,polycis-undecaprenyl-diphosphate synthase ((2E,6E)-farnesyl-diphosphate specific)</fullName>
        <ecNumber evidence="2">2.5.1.31</ecNumber>
    </recommendedName>
    <alternativeName>
        <fullName evidence="2">Ditrans,polycis-undecaprenylcistransferase</fullName>
    </alternativeName>
    <alternativeName>
        <fullName evidence="2">Undecaprenyl diphosphate synthase</fullName>
        <shortName evidence="2">UDS</shortName>
    </alternativeName>
    <alternativeName>
        <fullName evidence="2">Undecaprenyl pyrophosphate synthase</fullName>
        <shortName evidence="2">UPP synthase</shortName>
    </alternativeName>
</protein>
<feature type="binding site" evidence="2">
    <location>
        <position position="76"/>
    </location>
    <ligand>
        <name>substrate</name>
    </ligand>
</feature>
<feature type="active site" evidence="2">
    <location>
        <position position="25"/>
    </location>
</feature>
<dbReference type="RefSeq" id="WP_013087900.1">
    <property type="nucleotide sequence ID" value="NC_014109.1"/>
</dbReference>
<sequence>MNNIGEKKNNHLKFDFPKHVAIIMDGNRRWAKRNGKSTIQGHIAGVTSAQKAIKYALNNNIVSLTLFAFSKENWNRSEKEISSLIRLFSFFLGKKTFERFKIHNIRLFIIGEINQFGKSIQKKVQNIVNLTKNNIKLNLNIAVNYSGRWDILRSIKTIIKKVQEGSILIEDIREHTINRFICLNDQPDVDLVIRTGREYRISNFLLWQIAYSELYFTDILWPDFTEEVFQEAITNFNMRERRFGNANVTKIR</sequence>
<dbReference type="AlphaFoldDB" id="D4G8E4"/>
<proteinExistence type="inferred from homology"/>
<comment type="subunit">
    <text evidence="2">Homodimer.</text>
</comment>
<name>D4G8E4_RIEPU</name>
<comment type="similarity">
    <text evidence="2">Belongs to the UPP synthase family.</text>
</comment>
<dbReference type="PANTHER" id="PTHR10291">
    <property type="entry name" value="DEHYDRODOLICHYL DIPHOSPHATE SYNTHASE FAMILY MEMBER"/>
    <property type="match status" value="1"/>
</dbReference>
<dbReference type="KEGG" id="rip:RIEPE_0356"/>
<feature type="active site" description="Proton acceptor" evidence="2">
    <location>
        <position position="73"/>
    </location>
</feature>
<keyword evidence="2" id="KW-0460">Magnesium</keyword>
<keyword evidence="2" id="KW-0133">Cell shape</keyword>
<dbReference type="PANTHER" id="PTHR10291:SF0">
    <property type="entry name" value="DEHYDRODOLICHYL DIPHOSPHATE SYNTHASE 2"/>
    <property type="match status" value="1"/>
</dbReference>
<keyword evidence="2" id="KW-0479">Metal-binding</keyword>
<dbReference type="HOGENOM" id="CLU_038505_1_1_6"/>
<dbReference type="Gene3D" id="3.40.1180.10">
    <property type="entry name" value="Decaprenyl diphosphate synthase-like"/>
    <property type="match status" value="1"/>
</dbReference>
<dbReference type="EC" id="2.5.1.31" evidence="2"/>
<evidence type="ECO:0000256" key="1">
    <source>
        <dbReference type="ARBA" id="ARBA00022679"/>
    </source>
</evidence>
<dbReference type="GO" id="GO:0008360">
    <property type="term" value="P:regulation of cell shape"/>
    <property type="evidence" value="ECO:0007669"/>
    <property type="project" value="UniProtKB-KW"/>
</dbReference>
<dbReference type="HAMAP" id="MF_01139">
    <property type="entry name" value="ISPT"/>
    <property type="match status" value="1"/>
</dbReference>
<dbReference type="Proteomes" id="UP000001700">
    <property type="component" value="Chromosome"/>
</dbReference>
<dbReference type="InterPro" id="IPR001441">
    <property type="entry name" value="UPP_synth-like"/>
</dbReference>
<keyword evidence="2" id="KW-0961">Cell wall biogenesis/degradation</keyword>
<dbReference type="InterPro" id="IPR036424">
    <property type="entry name" value="UPP_synth-like_sf"/>
</dbReference>
<comment type="cofactor">
    <cofactor evidence="2">
        <name>Mg(2+)</name>
        <dbReference type="ChEBI" id="CHEBI:18420"/>
    </cofactor>
    <text evidence="2">Binds 2 magnesium ions per subunit.</text>
</comment>
<evidence type="ECO:0000313" key="4">
    <source>
        <dbReference type="Proteomes" id="UP000001700"/>
    </source>
</evidence>
<dbReference type="SUPFAM" id="SSF64005">
    <property type="entry name" value="Undecaprenyl diphosphate synthase"/>
    <property type="match status" value="1"/>
</dbReference>
<dbReference type="GO" id="GO:0009252">
    <property type="term" value="P:peptidoglycan biosynthetic process"/>
    <property type="evidence" value="ECO:0007669"/>
    <property type="project" value="UniProtKB-UniRule"/>
</dbReference>
<dbReference type="GO" id="GO:0008834">
    <property type="term" value="F:ditrans,polycis-undecaprenyl-diphosphate synthase [(2E,6E)-farnesyl-diphosphate specific] activity"/>
    <property type="evidence" value="ECO:0007669"/>
    <property type="project" value="UniProtKB-UniRule"/>
</dbReference>
<dbReference type="STRING" id="515618.RIEPE_0356"/>